<evidence type="ECO:0000256" key="6">
    <source>
        <dbReference type="SAM" id="Coils"/>
    </source>
</evidence>
<dbReference type="InterPro" id="IPR051906">
    <property type="entry name" value="TolC-like"/>
</dbReference>
<dbReference type="PANTHER" id="PTHR30026">
    <property type="entry name" value="OUTER MEMBRANE PROTEIN TOLC"/>
    <property type="match status" value="1"/>
</dbReference>
<dbReference type="PANTHER" id="PTHR30026:SF20">
    <property type="entry name" value="OUTER MEMBRANE PROTEIN TOLC"/>
    <property type="match status" value="1"/>
</dbReference>
<organism evidence="9 10">
    <name type="scientific">Butyricicoccus pullicaecorum</name>
    <dbReference type="NCBI Taxonomy" id="501571"/>
    <lineage>
        <taxon>Bacteria</taxon>
        <taxon>Bacillati</taxon>
        <taxon>Bacillota</taxon>
        <taxon>Clostridia</taxon>
        <taxon>Eubacteriales</taxon>
        <taxon>Butyricicoccaceae</taxon>
        <taxon>Butyricicoccus</taxon>
    </lineage>
</organism>
<feature type="chain" id="PRO_5038661242" description="Transporter" evidence="8">
    <location>
        <begin position="23"/>
        <end position="523"/>
    </location>
</feature>
<feature type="compositionally biased region" description="Low complexity" evidence="7">
    <location>
        <begin position="47"/>
        <end position="57"/>
    </location>
</feature>
<keyword evidence="2" id="KW-1134">Transmembrane beta strand</keyword>
<dbReference type="SUPFAM" id="SSF56954">
    <property type="entry name" value="Outer membrane efflux proteins (OEP)"/>
    <property type="match status" value="1"/>
</dbReference>
<feature type="coiled-coil region" evidence="6">
    <location>
        <begin position="230"/>
        <end position="257"/>
    </location>
</feature>
<name>A0A1Y4LDR0_9FIRM</name>
<evidence type="ECO:0000256" key="8">
    <source>
        <dbReference type="SAM" id="SignalP"/>
    </source>
</evidence>
<dbReference type="GO" id="GO:0015562">
    <property type="term" value="F:efflux transmembrane transporter activity"/>
    <property type="evidence" value="ECO:0007669"/>
    <property type="project" value="InterPro"/>
</dbReference>
<dbReference type="GO" id="GO:1990281">
    <property type="term" value="C:efflux pump complex"/>
    <property type="evidence" value="ECO:0007669"/>
    <property type="project" value="TreeGrafter"/>
</dbReference>
<feature type="signal peptide" evidence="8">
    <location>
        <begin position="1"/>
        <end position="22"/>
    </location>
</feature>
<evidence type="ECO:0000256" key="3">
    <source>
        <dbReference type="ARBA" id="ARBA00022692"/>
    </source>
</evidence>
<keyword evidence="3" id="KW-0812">Transmembrane</keyword>
<proteinExistence type="predicted"/>
<dbReference type="GO" id="GO:0009279">
    <property type="term" value="C:cell outer membrane"/>
    <property type="evidence" value="ECO:0007669"/>
    <property type="project" value="UniProtKB-SubCell"/>
</dbReference>
<feature type="compositionally biased region" description="Low complexity" evidence="7">
    <location>
        <begin position="67"/>
        <end position="90"/>
    </location>
</feature>
<feature type="region of interest" description="Disordered" evidence="7">
    <location>
        <begin position="47"/>
        <end position="90"/>
    </location>
</feature>
<evidence type="ECO:0000256" key="1">
    <source>
        <dbReference type="ARBA" id="ARBA00004442"/>
    </source>
</evidence>
<accession>A0A1Y4LDR0</accession>
<keyword evidence="6" id="KW-0175">Coiled coil</keyword>
<keyword evidence="8" id="KW-0732">Signal</keyword>
<gene>
    <name evidence="9" type="ORF">B5F17_06970</name>
</gene>
<protein>
    <recommendedName>
        <fullName evidence="11">Transporter</fullName>
    </recommendedName>
</protein>
<evidence type="ECO:0000256" key="5">
    <source>
        <dbReference type="ARBA" id="ARBA00023237"/>
    </source>
</evidence>
<evidence type="ECO:0000313" key="10">
    <source>
        <dbReference type="Proteomes" id="UP000195897"/>
    </source>
</evidence>
<feature type="coiled-coil region" evidence="6">
    <location>
        <begin position="174"/>
        <end position="201"/>
    </location>
</feature>
<dbReference type="AlphaFoldDB" id="A0A1Y4LDR0"/>
<dbReference type="Gene3D" id="1.20.1600.10">
    <property type="entry name" value="Outer membrane efflux proteins (OEP)"/>
    <property type="match status" value="2"/>
</dbReference>
<keyword evidence="5" id="KW-0998">Cell outer membrane</keyword>
<dbReference type="GO" id="GO:0015288">
    <property type="term" value="F:porin activity"/>
    <property type="evidence" value="ECO:0007669"/>
    <property type="project" value="TreeGrafter"/>
</dbReference>
<evidence type="ECO:0000313" key="9">
    <source>
        <dbReference type="EMBL" id="OUP52971.1"/>
    </source>
</evidence>
<evidence type="ECO:0000256" key="4">
    <source>
        <dbReference type="ARBA" id="ARBA00023136"/>
    </source>
</evidence>
<keyword evidence="4" id="KW-0472">Membrane</keyword>
<comment type="caution">
    <text evidence="9">The sequence shown here is derived from an EMBL/GenBank/DDBJ whole genome shotgun (WGS) entry which is preliminary data.</text>
</comment>
<reference evidence="10" key="1">
    <citation type="submission" date="2017-04" db="EMBL/GenBank/DDBJ databases">
        <title>Function of individual gut microbiota members based on whole genome sequencing of pure cultures obtained from chicken caecum.</title>
        <authorList>
            <person name="Medvecky M."/>
            <person name="Cejkova D."/>
            <person name="Polansky O."/>
            <person name="Karasova D."/>
            <person name="Kubasova T."/>
            <person name="Cizek A."/>
            <person name="Rychlik I."/>
        </authorList>
    </citation>
    <scope>NUCLEOTIDE SEQUENCE [LARGE SCALE GENOMIC DNA]</scope>
    <source>
        <strain evidence="10">An180</strain>
    </source>
</reference>
<evidence type="ECO:0008006" key="11">
    <source>
        <dbReference type="Google" id="ProtNLM"/>
    </source>
</evidence>
<sequence length="523" mass="57413">MKKQLCAAALAGTMLVGPAAQAAWADSQIPAWLDPNAGAVTVPTGQTAQTTTGSVSGNQIPSWLDPNASAVTTPTAPTTTTTTTPNSSTTNDYYHIPGTGQAPGTPGTVTTNTGDVYPTYWLGFSAEEATYYLQQQDPEIANAEMLYYNQIEELVRNQNKTVLANRETLASIEAVDLDAAIDDMEAAIDGMEQAIAGMQQLANSVSSSLTTVDPTVQNGAATVTVGSATVVLLQNNIAQMQTQLAQLESQLEELENTDYEPYEKQFESIENQLVMAAQATYAGLMTIQQNYIVTVQQSDLTNVTYNEMQTRFQLGQISQQQLDQARLAKTQTDSAIQSLYLTLRNAKEDLSVMLGREPSRSYMLDTIPAVTPDMLALLDLDADMERGKEKSYDIYAAEQAVEEAEDLDRDTDGREEQIRAAEYKLESAEDNFEQNFTKLFRAVYEKNRLLSVAYEAFEYQNEVTQTEKLKYDLGTISRNTYIQAQVNQAVAESNVKLAQIDLFSAYMQYQWACEGVLTTTGGM</sequence>
<comment type="subcellular location">
    <subcellularLocation>
        <location evidence="1">Cell outer membrane</location>
    </subcellularLocation>
</comment>
<dbReference type="Proteomes" id="UP000195897">
    <property type="component" value="Unassembled WGS sequence"/>
</dbReference>
<evidence type="ECO:0000256" key="7">
    <source>
        <dbReference type="SAM" id="MobiDB-lite"/>
    </source>
</evidence>
<dbReference type="RefSeq" id="WP_087372313.1">
    <property type="nucleotide sequence ID" value="NZ_NFKK01000006.1"/>
</dbReference>
<dbReference type="EMBL" id="NFKK01000006">
    <property type="protein sequence ID" value="OUP52971.1"/>
    <property type="molecule type" value="Genomic_DNA"/>
</dbReference>
<evidence type="ECO:0000256" key="2">
    <source>
        <dbReference type="ARBA" id="ARBA00022452"/>
    </source>
</evidence>